<keyword evidence="2" id="KW-1185">Reference proteome</keyword>
<dbReference type="Proteomes" id="UP000078540">
    <property type="component" value="Unassembled WGS sequence"/>
</dbReference>
<gene>
    <name evidence="1" type="ORF">ALC53_01373</name>
</gene>
<protein>
    <submittedName>
        <fullName evidence="1">Uncharacterized protein</fullName>
    </submittedName>
</protein>
<sequence>MKGQALHSSRLRLELRQHLTLANCLRYDLHSSYKVKFSRNTDAFSKHLIGCPKCSSPYCITSQEIGNTSMSCTRCVLIGYAIM</sequence>
<reference evidence="1 2" key="1">
    <citation type="submission" date="2015-09" db="EMBL/GenBank/DDBJ databases">
        <title>Atta colombica WGS genome.</title>
        <authorList>
            <person name="Nygaard S."/>
            <person name="Hu H."/>
            <person name="Boomsma J."/>
            <person name="Zhang G."/>
        </authorList>
    </citation>
    <scope>NUCLEOTIDE SEQUENCE [LARGE SCALE GENOMIC DNA]</scope>
    <source>
        <strain evidence="1">Treedump-2</strain>
        <tissue evidence="1">Whole body</tissue>
    </source>
</reference>
<proteinExistence type="predicted"/>
<dbReference type="EMBL" id="KQ976405">
    <property type="protein sequence ID" value="KYM91870.1"/>
    <property type="molecule type" value="Genomic_DNA"/>
</dbReference>
<organism evidence="1 2">
    <name type="scientific">Atta colombica</name>
    <dbReference type="NCBI Taxonomy" id="520822"/>
    <lineage>
        <taxon>Eukaryota</taxon>
        <taxon>Metazoa</taxon>
        <taxon>Ecdysozoa</taxon>
        <taxon>Arthropoda</taxon>
        <taxon>Hexapoda</taxon>
        <taxon>Insecta</taxon>
        <taxon>Pterygota</taxon>
        <taxon>Neoptera</taxon>
        <taxon>Endopterygota</taxon>
        <taxon>Hymenoptera</taxon>
        <taxon>Apocrita</taxon>
        <taxon>Aculeata</taxon>
        <taxon>Formicoidea</taxon>
        <taxon>Formicidae</taxon>
        <taxon>Myrmicinae</taxon>
        <taxon>Atta</taxon>
    </lineage>
</organism>
<accession>A0A195BUW2</accession>
<dbReference type="AlphaFoldDB" id="A0A195BUW2"/>
<evidence type="ECO:0000313" key="2">
    <source>
        <dbReference type="Proteomes" id="UP000078540"/>
    </source>
</evidence>
<evidence type="ECO:0000313" key="1">
    <source>
        <dbReference type="EMBL" id="KYM91870.1"/>
    </source>
</evidence>
<name>A0A195BUW2_9HYME</name>